<keyword evidence="2" id="KW-1185">Reference proteome</keyword>
<dbReference type="Proteomes" id="UP000306007">
    <property type="component" value="Chromosome"/>
</dbReference>
<dbReference type="RefSeq" id="WP_139679804.1">
    <property type="nucleotide sequence ID" value="NZ_CP040846.1"/>
</dbReference>
<evidence type="ECO:0000313" key="1">
    <source>
        <dbReference type="EMBL" id="QDA30413.1"/>
    </source>
</evidence>
<dbReference type="GeneID" id="40473641"/>
<gene>
    <name evidence="1" type="ORF">FH039_00615</name>
</gene>
<sequence length="172" mass="19742">MVVRLVSKAEFSVSDVAIKVTPRGRWNSLKDDGLKINRVRIVVSRGEVRLVLMEKTTTTARKRRKLGPVKLPFLKKEYSMEVASKSKWVLRMPRYFSPDIWYVDSTNGKKSNLLVIEGSGVIQYVHGGIERIQKVYEEVPIYGILFYRTSAFCSEDEFPLLTRVLSSLVAQR</sequence>
<proteinExistence type="predicted"/>
<dbReference type="EMBL" id="CP040846">
    <property type="protein sequence ID" value="QDA30413.1"/>
    <property type="molecule type" value="Genomic_DNA"/>
</dbReference>
<accession>A0A4Y5SI39</accession>
<dbReference type="OrthoDB" id="379190at2157"/>
<name>A0A4Y5SI39_9EURY</name>
<reference evidence="1 2" key="1">
    <citation type="submission" date="2019-06" db="EMBL/GenBank/DDBJ databases">
        <title>Thermococcus indicus sp. nov., a Fe(III)-reducing hyperthermophilic archaeon isolated from the Onnuri vent field of the Central Indian Ocean ridge.</title>
        <authorList>
            <person name="Lim J.K."/>
            <person name="Kim Y.J."/>
            <person name="Kwon K.K."/>
        </authorList>
    </citation>
    <scope>NUCLEOTIDE SEQUENCE [LARGE SCALE GENOMIC DNA]</scope>
    <source>
        <strain evidence="1 2">IOH1</strain>
    </source>
</reference>
<dbReference type="AlphaFoldDB" id="A0A4Y5SI39"/>
<dbReference type="KEGG" id="tic:FH039_00615"/>
<evidence type="ECO:0000313" key="2">
    <source>
        <dbReference type="Proteomes" id="UP000306007"/>
    </source>
</evidence>
<organism evidence="1 2">
    <name type="scientific">Thermococcus indicus</name>
    <dbReference type="NCBI Taxonomy" id="2586643"/>
    <lineage>
        <taxon>Archaea</taxon>
        <taxon>Methanobacteriati</taxon>
        <taxon>Methanobacteriota</taxon>
        <taxon>Thermococci</taxon>
        <taxon>Thermococcales</taxon>
        <taxon>Thermococcaceae</taxon>
        <taxon>Thermococcus</taxon>
    </lineage>
</organism>
<protein>
    <submittedName>
        <fullName evidence="1">Uncharacterized protein</fullName>
    </submittedName>
</protein>